<evidence type="ECO:0000313" key="2">
    <source>
        <dbReference type="Proteomes" id="UP000034090"/>
    </source>
</evidence>
<proteinExistence type="predicted"/>
<sequence>MEQGAPHPISVVESKPGNWIKAVIPNNAFRGNFMLYTIKIKRDRNGRVNFLDHK</sequence>
<evidence type="ECO:0000313" key="1">
    <source>
        <dbReference type="EMBL" id="KKS97073.1"/>
    </source>
</evidence>
<dbReference type="Proteomes" id="UP000034090">
    <property type="component" value="Unassembled WGS sequence"/>
</dbReference>
<dbReference type="EMBL" id="LCFQ01000013">
    <property type="protein sequence ID" value="KKS97073.1"/>
    <property type="molecule type" value="Genomic_DNA"/>
</dbReference>
<accession>A0A0G1GDX7</accession>
<organism evidence="1 2">
    <name type="scientific">Candidatus Woesebacteria bacterium GW2011_GWB1_43_14</name>
    <dbReference type="NCBI Taxonomy" id="1618578"/>
    <lineage>
        <taxon>Bacteria</taxon>
        <taxon>Candidatus Woeseibacteriota</taxon>
    </lineage>
</organism>
<gene>
    <name evidence="1" type="ORF">UV74_C0013G0195</name>
</gene>
<protein>
    <submittedName>
        <fullName evidence="1">Uncharacterized protein</fullName>
    </submittedName>
</protein>
<dbReference type="AlphaFoldDB" id="A0A0G1GDX7"/>
<reference evidence="1 2" key="1">
    <citation type="journal article" date="2015" name="Nature">
        <title>rRNA introns, odd ribosomes, and small enigmatic genomes across a large radiation of phyla.</title>
        <authorList>
            <person name="Brown C.T."/>
            <person name="Hug L.A."/>
            <person name="Thomas B.C."/>
            <person name="Sharon I."/>
            <person name="Castelle C.J."/>
            <person name="Singh A."/>
            <person name="Wilkins M.J."/>
            <person name="Williams K.H."/>
            <person name="Banfield J.F."/>
        </authorList>
    </citation>
    <scope>NUCLEOTIDE SEQUENCE [LARGE SCALE GENOMIC DNA]</scope>
</reference>
<comment type="caution">
    <text evidence="1">The sequence shown here is derived from an EMBL/GenBank/DDBJ whole genome shotgun (WGS) entry which is preliminary data.</text>
</comment>
<name>A0A0G1GDX7_9BACT</name>